<organism evidence="1 2">
    <name type="scientific">Avena sativa</name>
    <name type="common">Oat</name>
    <dbReference type="NCBI Taxonomy" id="4498"/>
    <lineage>
        <taxon>Eukaryota</taxon>
        <taxon>Viridiplantae</taxon>
        <taxon>Streptophyta</taxon>
        <taxon>Embryophyta</taxon>
        <taxon>Tracheophyta</taxon>
        <taxon>Spermatophyta</taxon>
        <taxon>Magnoliopsida</taxon>
        <taxon>Liliopsida</taxon>
        <taxon>Poales</taxon>
        <taxon>Poaceae</taxon>
        <taxon>BOP clade</taxon>
        <taxon>Pooideae</taxon>
        <taxon>Poodae</taxon>
        <taxon>Poeae</taxon>
        <taxon>Poeae Chloroplast Group 1 (Aveneae type)</taxon>
        <taxon>Aveninae</taxon>
        <taxon>Avena</taxon>
    </lineage>
</organism>
<evidence type="ECO:0000313" key="2">
    <source>
        <dbReference type="Proteomes" id="UP001732700"/>
    </source>
</evidence>
<keyword evidence="2" id="KW-1185">Reference proteome</keyword>
<evidence type="ECO:0000313" key="1">
    <source>
        <dbReference type="EnsemblPlants" id="AVESA.00010b.r2.7AG1234620.1.CDS.1"/>
    </source>
</evidence>
<name>A0ACD5ZV37_AVESA</name>
<protein>
    <submittedName>
        <fullName evidence="1">Uncharacterized protein</fullName>
    </submittedName>
</protein>
<accession>A0ACD5ZV37</accession>
<dbReference type="EnsemblPlants" id="AVESA.00010b.r2.7AG1234620.1">
    <property type="protein sequence ID" value="AVESA.00010b.r2.7AG1234620.1.CDS.1"/>
    <property type="gene ID" value="AVESA.00010b.r2.7AG1234620"/>
</dbReference>
<reference evidence="1" key="2">
    <citation type="submission" date="2025-09" db="UniProtKB">
        <authorList>
            <consortium name="EnsemblPlants"/>
        </authorList>
    </citation>
    <scope>IDENTIFICATION</scope>
</reference>
<sequence length="143" mass="16738">MAISLRTRWICRMRTNHARPWQGLDMRFSQTEMQVFEASTLMTVGDGATTLFWTDRWLDGKAIEGWAPALFSLIPKRARKRRTVREALLERCWITDIQGALSPLALWQYAQLWARLRVVELVEEPDTLRWMDDGCLLLCEVLL</sequence>
<dbReference type="Proteomes" id="UP001732700">
    <property type="component" value="Chromosome 7A"/>
</dbReference>
<reference evidence="1" key="1">
    <citation type="submission" date="2021-05" db="EMBL/GenBank/DDBJ databases">
        <authorList>
            <person name="Scholz U."/>
            <person name="Mascher M."/>
            <person name="Fiebig A."/>
        </authorList>
    </citation>
    <scope>NUCLEOTIDE SEQUENCE [LARGE SCALE GENOMIC DNA]</scope>
</reference>
<proteinExistence type="predicted"/>